<dbReference type="SUPFAM" id="SSF75217">
    <property type="entry name" value="alpha/beta knot"/>
    <property type="match status" value="1"/>
</dbReference>
<evidence type="ECO:0000313" key="5">
    <source>
        <dbReference type="Proteomes" id="UP001139031"/>
    </source>
</evidence>
<feature type="domain" description="tRNA/rRNA methyltransferase SpoU type" evidence="3">
    <location>
        <begin position="95"/>
        <end position="237"/>
    </location>
</feature>
<dbReference type="EMBL" id="JAIRAU010000027">
    <property type="protein sequence ID" value="MBZ5711617.1"/>
    <property type="molecule type" value="Genomic_DNA"/>
</dbReference>
<keyword evidence="1" id="KW-0489">Methyltransferase</keyword>
<evidence type="ECO:0000259" key="3">
    <source>
        <dbReference type="Pfam" id="PF00588"/>
    </source>
</evidence>
<dbReference type="RefSeq" id="WP_224193378.1">
    <property type="nucleotide sequence ID" value="NZ_JAIRAU010000027.1"/>
</dbReference>
<keyword evidence="5" id="KW-1185">Reference proteome</keyword>
<dbReference type="PANTHER" id="PTHR46429">
    <property type="entry name" value="23S RRNA (GUANOSINE-2'-O-)-METHYLTRANSFERASE RLMB"/>
    <property type="match status" value="1"/>
</dbReference>
<evidence type="ECO:0000256" key="2">
    <source>
        <dbReference type="ARBA" id="ARBA00022679"/>
    </source>
</evidence>
<protein>
    <submittedName>
        <fullName evidence="4">23S rRNA (Guanosine(2251)-2'-O)-methyltransferase RlmB</fullName>
    </submittedName>
</protein>
<dbReference type="CDD" id="cd18103">
    <property type="entry name" value="SpoU-like_RlmB"/>
    <property type="match status" value="1"/>
</dbReference>
<name>A0ABS7TTZ9_9BACT</name>
<evidence type="ECO:0000313" key="4">
    <source>
        <dbReference type="EMBL" id="MBZ5711617.1"/>
    </source>
</evidence>
<dbReference type="InterPro" id="IPR029028">
    <property type="entry name" value="Alpha/beta_knot_MTases"/>
</dbReference>
<proteinExistence type="predicted"/>
<sequence length="259" mass="27007">MTRDDYLVPGERAVVELLRGAPNRVRRILALPGHELELRRHVPPGVAIDVCTPDAIAAVISPELARGVVAIARPPRAWDLQELLEGSPPEGRKHLLVALDGVQDPHNLGAIVRSAEFFGASGVFWARDRSVAVTPTVVRASAGATERLPLCQVTNLARALAQAKEAGFWVVGTVAEDGADLRRLAADGMPDALVVVLGSEGHGLRRLTRDSCDFLATIPGAGGVASLNVSAAAAVTLATLCTASPAEVAKAAPIEPDDG</sequence>
<accession>A0ABS7TTZ9</accession>
<dbReference type="InterPro" id="IPR029026">
    <property type="entry name" value="tRNA_m1G_MTases_N"/>
</dbReference>
<reference evidence="4" key="1">
    <citation type="submission" date="2021-08" db="EMBL/GenBank/DDBJ databases">
        <authorList>
            <person name="Stevens D.C."/>
        </authorList>
    </citation>
    <scope>NUCLEOTIDE SEQUENCE</scope>
    <source>
        <strain evidence="4">DSM 53165</strain>
    </source>
</reference>
<organism evidence="4 5">
    <name type="scientific">Nannocystis pusilla</name>
    <dbReference type="NCBI Taxonomy" id="889268"/>
    <lineage>
        <taxon>Bacteria</taxon>
        <taxon>Pseudomonadati</taxon>
        <taxon>Myxococcota</taxon>
        <taxon>Polyangia</taxon>
        <taxon>Nannocystales</taxon>
        <taxon>Nannocystaceae</taxon>
        <taxon>Nannocystis</taxon>
    </lineage>
</organism>
<dbReference type="PANTHER" id="PTHR46429:SF2">
    <property type="entry name" value="TRNA_RRNA METHYLTRANSFERASE"/>
    <property type="match status" value="1"/>
</dbReference>
<gene>
    <name evidence="4" type="primary">rlmB</name>
    <name evidence="4" type="ORF">K7C98_20445</name>
</gene>
<dbReference type="Gene3D" id="3.40.1280.10">
    <property type="match status" value="1"/>
</dbReference>
<dbReference type="NCBIfam" id="TIGR00186">
    <property type="entry name" value="rRNA_methyl_3"/>
    <property type="match status" value="1"/>
</dbReference>
<evidence type="ECO:0000256" key="1">
    <source>
        <dbReference type="ARBA" id="ARBA00022603"/>
    </source>
</evidence>
<dbReference type="InterPro" id="IPR004441">
    <property type="entry name" value="rRNA_MeTrfase_TrmH"/>
</dbReference>
<comment type="caution">
    <text evidence="4">The sequence shown here is derived from an EMBL/GenBank/DDBJ whole genome shotgun (WGS) entry which is preliminary data.</text>
</comment>
<dbReference type="Proteomes" id="UP001139031">
    <property type="component" value="Unassembled WGS sequence"/>
</dbReference>
<dbReference type="Pfam" id="PF00588">
    <property type="entry name" value="SpoU_methylase"/>
    <property type="match status" value="1"/>
</dbReference>
<dbReference type="InterPro" id="IPR001537">
    <property type="entry name" value="SpoU_MeTrfase"/>
</dbReference>
<keyword evidence="2" id="KW-0808">Transferase</keyword>